<evidence type="ECO:0000256" key="2">
    <source>
        <dbReference type="SAM" id="MobiDB-lite"/>
    </source>
</evidence>
<dbReference type="Gene3D" id="3.40.50.1820">
    <property type="entry name" value="alpha/beta hydrolase"/>
    <property type="match status" value="1"/>
</dbReference>
<dbReference type="Proteomes" id="UP001154252">
    <property type="component" value="Unassembled WGS sequence"/>
</dbReference>
<dbReference type="GO" id="GO:0072330">
    <property type="term" value="P:monocarboxylic acid biosynthetic process"/>
    <property type="evidence" value="ECO:0007669"/>
    <property type="project" value="UniProtKB-ARBA"/>
</dbReference>
<dbReference type="SUPFAM" id="SSF53474">
    <property type="entry name" value="alpha/beta-Hydrolases"/>
    <property type="match status" value="1"/>
</dbReference>
<gene>
    <name evidence="4" type="ORF">PEGY_LOCUS4116</name>
</gene>
<comment type="similarity">
    <text evidence="1">Belongs to the AB hydrolase superfamily. AB hydrolase 2 family.</text>
</comment>
<comment type="caution">
    <text evidence="4">The sequence shown here is derived from an EMBL/GenBank/DDBJ whole genome shotgun (WGS) entry which is preliminary data.</text>
</comment>
<feature type="domain" description="Phospholipase/carboxylesterase/thioesterase" evidence="3">
    <location>
        <begin position="283"/>
        <end position="352"/>
    </location>
</feature>
<dbReference type="GO" id="GO:0052689">
    <property type="term" value="F:carboxylic ester hydrolase activity"/>
    <property type="evidence" value="ECO:0007669"/>
    <property type="project" value="TreeGrafter"/>
</dbReference>
<feature type="domain" description="Phospholipase/carboxylesterase/thioesterase" evidence="3">
    <location>
        <begin position="16"/>
        <end position="169"/>
    </location>
</feature>
<dbReference type="PANTHER" id="PTHR10655">
    <property type="entry name" value="LYSOPHOSPHOLIPASE-RELATED"/>
    <property type="match status" value="1"/>
</dbReference>
<feature type="compositionally biased region" description="Basic and acidic residues" evidence="2">
    <location>
        <begin position="222"/>
        <end position="244"/>
    </location>
</feature>
<feature type="region of interest" description="Disordered" evidence="2">
    <location>
        <begin position="181"/>
        <end position="253"/>
    </location>
</feature>
<dbReference type="InterPro" id="IPR029058">
    <property type="entry name" value="AB_hydrolase_fold"/>
</dbReference>
<protein>
    <recommendedName>
        <fullName evidence="3">Phospholipase/carboxylesterase/thioesterase domain-containing protein</fullName>
    </recommendedName>
</protein>
<dbReference type="GO" id="GO:0017000">
    <property type="term" value="P:antibiotic biosynthetic process"/>
    <property type="evidence" value="ECO:0007669"/>
    <property type="project" value="UniProtKB-ARBA"/>
</dbReference>
<dbReference type="OrthoDB" id="2418081at2759"/>
<dbReference type="GO" id="GO:0005737">
    <property type="term" value="C:cytoplasm"/>
    <property type="evidence" value="ECO:0007669"/>
    <property type="project" value="TreeGrafter"/>
</dbReference>
<evidence type="ECO:0000256" key="1">
    <source>
        <dbReference type="ARBA" id="ARBA00006499"/>
    </source>
</evidence>
<name>A0A9W4K7V3_9EURO</name>
<proteinExistence type="inferred from homology"/>
<accession>A0A9W4K7V3</accession>
<reference evidence="4" key="1">
    <citation type="submission" date="2021-07" db="EMBL/GenBank/DDBJ databases">
        <authorList>
            <person name="Branca A.L. A."/>
        </authorList>
    </citation>
    <scope>NUCLEOTIDE SEQUENCE</scope>
</reference>
<organism evidence="4 5">
    <name type="scientific">Penicillium egyptiacum</name>
    <dbReference type="NCBI Taxonomy" id="1303716"/>
    <lineage>
        <taxon>Eukaryota</taxon>
        <taxon>Fungi</taxon>
        <taxon>Dikarya</taxon>
        <taxon>Ascomycota</taxon>
        <taxon>Pezizomycotina</taxon>
        <taxon>Eurotiomycetes</taxon>
        <taxon>Eurotiomycetidae</taxon>
        <taxon>Eurotiales</taxon>
        <taxon>Aspergillaceae</taxon>
        <taxon>Penicillium</taxon>
    </lineage>
</organism>
<dbReference type="AlphaFoldDB" id="A0A9W4K7V3"/>
<dbReference type="InterPro" id="IPR050565">
    <property type="entry name" value="LYPA1-2/EST-like"/>
</dbReference>
<dbReference type="GO" id="GO:0008474">
    <property type="term" value="F:palmitoyl-(protein) hydrolase activity"/>
    <property type="evidence" value="ECO:0007669"/>
    <property type="project" value="TreeGrafter"/>
</dbReference>
<evidence type="ECO:0000313" key="5">
    <source>
        <dbReference type="Proteomes" id="UP001154252"/>
    </source>
</evidence>
<evidence type="ECO:0000259" key="3">
    <source>
        <dbReference type="Pfam" id="PF02230"/>
    </source>
</evidence>
<feature type="compositionally biased region" description="Acidic residues" evidence="2">
    <location>
        <begin position="192"/>
        <end position="205"/>
    </location>
</feature>
<evidence type="ECO:0000313" key="4">
    <source>
        <dbReference type="EMBL" id="CAG8895270.1"/>
    </source>
</evidence>
<keyword evidence="5" id="KW-1185">Reference proteome</keyword>
<dbReference type="EMBL" id="CAJVRC010000851">
    <property type="protein sequence ID" value="CAG8895270.1"/>
    <property type="molecule type" value="Genomic_DNA"/>
</dbReference>
<dbReference type="Pfam" id="PF02230">
    <property type="entry name" value="Abhydrolase_2"/>
    <property type="match status" value="2"/>
</dbReference>
<sequence>MSRKPYPTPLVVPPLSEEHTHTIISLHGRGSNAERFGNELLASTDLQGRLPTVKFVFPTARKRRSTILKKIPIHQWYDNYSLEDPGQRTDLQVEGLCQTAEFIRGLVTEEVRILGEENHSKIILWGLSQGCAAGIFTLLGGWADASEAYPLGAFIGMSGWLPFEQQLREILRSDEGLVSARENQHEMQSGDDSCEESESDQESEADAYSQQGSDDNLLEESDPPRDDFNPFKEIEEDSTPRDDFNPFEEDEEEAPLVVQAINHIRDILTLPMIPSNTQLSEDSYPPSLSHLHTPVFLGHGLEDPKVSAGLGKKMYRMLSDGLGMDVAWKEYHGLGHWYRVEDEIEDILSFLQDRVDLPVISGSSLEKGKGQEKQL</sequence>
<dbReference type="InterPro" id="IPR003140">
    <property type="entry name" value="PLipase/COase/thioEstase"/>
</dbReference>
<dbReference type="PANTHER" id="PTHR10655:SF64">
    <property type="entry name" value="PHOSPHOLIPASE_CARBOXYLESTERASE_THIOESTERASE DOMAIN-CONTAINING PROTEIN"/>
    <property type="match status" value="1"/>
</dbReference>